<gene>
    <name evidence="1" type="ORF">IV02_18970</name>
</gene>
<name>A0A085V2L3_PSESX</name>
<dbReference type="PATRIC" id="fig|317.174.peg.3879"/>
<dbReference type="NCBIfam" id="NF040643">
    <property type="entry name" value="S6_alt_immun"/>
    <property type="match status" value="1"/>
</dbReference>
<dbReference type="AlphaFoldDB" id="A0A085V2L3"/>
<dbReference type="RefSeq" id="WP_047576936.1">
    <property type="nucleotide sequence ID" value="NZ_JPQT01000116.1"/>
</dbReference>
<sequence length="80" mass="8948">MPFLVVRGFYPEPDPDNSLHYQRVVPQELEIKVLNAIGWGLLTDVPPGETDLTRDQATGVMAALAYPIKSDLMYSIGLFR</sequence>
<protein>
    <submittedName>
        <fullName evidence="1">Uncharacterized protein</fullName>
    </submittedName>
</protein>
<dbReference type="EMBL" id="JPQT01000116">
    <property type="protein sequence ID" value="KFE49676.1"/>
    <property type="molecule type" value="Genomic_DNA"/>
</dbReference>
<proteinExistence type="predicted"/>
<comment type="caution">
    <text evidence="1">The sequence shown here is derived from an EMBL/GenBank/DDBJ whole genome shotgun (WGS) entry which is preliminary data.</text>
</comment>
<reference evidence="1 2" key="1">
    <citation type="submission" date="2014-07" db="EMBL/GenBank/DDBJ databases">
        <title>Draft Genome Sequences of Environmental Pseudomonas syringae strains.</title>
        <authorList>
            <person name="Baltrus D.A."/>
            <person name="Berge O."/>
            <person name="Morris C."/>
        </authorList>
    </citation>
    <scope>NUCLEOTIDE SEQUENCE [LARGE SCALE GENOMIC DNA]</scope>
    <source>
        <strain evidence="1 2">CEB003</strain>
    </source>
</reference>
<dbReference type="InterPro" id="IPR049810">
    <property type="entry name" value="S6_alt_immun-like"/>
</dbReference>
<evidence type="ECO:0000313" key="2">
    <source>
        <dbReference type="Proteomes" id="UP000028643"/>
    </source>
</evidence>
<organism evidence="1 2">
    <name type="scientific">Pseudomonas syringae</name>
    <dbReference type="NCBI Taxonomy" id="317"/>
    <lineage>
        <taxon>Bacteria</taxon>
        <taxon>Pseudomonadati</taxon>
        <taxon>Pseudomonadota</taxon>
        <taxon>Gammaproteobacteria</taxon>
        <taxon>Pseudomonadales</taxon>
        <taxon>Pseudomonadaceae</taxon>
        <taxon>Pseudomonas</taxon>
    </lineage>
</organism>
<dbReference type="Proteomes" id="UP000028643">
    <property type="component" value="Unassembled WGS sequence"/>
</dbReference>
<accession>A0A085V2L3</accession>
<evidence type="ECO:0000313" key="1">
    <source>
        <dbReference type="EMBL" id="KFE49676.1"/>
    </source>
</evidence>